<feature type="transmembrane region" description="Helical" evidence="1">
    <location>
        <begin position="20"/>
        <end position="42"/>
    </location>
</feature>
<sequence>MARMINIVIYRLFIDARCDIFKWSKVISLTAVINAAFTWFYAK</sequence>
<name>A0A8S5R613_9VIRU</name>
<keyword evidence="1" id="KW-0812">Transmembrane</keyword>
<evidence type="ECO:0000313" key="2">
    <source>
        <dbReference type="EMBL" id="DAE26870.1"/>
    </source>
</evidence>
<keyword evidence="1" id="KW-1133">Transmembrane helix</keyword>
<accession>A0A8S5R613</accession>
<proteinExistence type="predicted"/>
<evidence type="ECO:0000256" key="1">
    <source>
        <dbReference type="SAM" id="Phobius"/>
    </source>
</evidence>
<reference evidence="2" key="1">
    <citation type="journal article" date="2021" name="Proc. Natl. Acad. Sci. U.S.A.">
        <title>A Catalog of Tens of Thousands of Viruses from Human Metagenomes Reveals Hidden Associations with Chronic Diseases.</title>
        <authorList>
            <person name="Tisza M.J."/>
            <person name="Buck C.B."/>
        </authorList>
    </citation>
    <scope>NUCLEOTIDE SEQUENCE</scope>
    <source>
        <strain evidence="2">CtCsQ3</strain>
    </source>
</reference>
<dbReference type="EMBL" id="BK015823">
    <property type="protein sequence ID" value="DAE26870.1"/>
    <property type="molecule type" value="Genomic_DNA"/>
</dbReference>
<protein>
    <submittedName>
        <fullName evidence="2">Uncharacterized protein</fullName>
    </submittedName>
</protein>
<keyword evidence="1" id="KW-0472">Membrane</keyword>
<organism evidence="2">
    <name type="scientific">virus sp. ctCsQ3</name>
    <dbReference type="NCBI Taxonomy" id="2826794"/>
    <lineage>
        <taxon>Viruses</taxon>
    </lineage>
</organism>